<dbReference type="AlphaFoldDB" id="A0A9J6EAR6"/>
<name>A0A9J6EAR6_RHIMP</name>
<evidence type="ECO:0000313" key="1">
    <source>
        <dbReference type="EMBL" id="KAH8031200.1"/>
    </source>
</evidence>
<proteinExistence type="predicted"/>
<reference evidence="1" key="2">
    <citation type="submission" date="2021-09" db="EMBL/GenBank/DDBJ databases">
        <authorList>
            <person name="Jia N."/>
            <person name="Wang J."/>
            <person name="Shi W."/>
            <person name="Du L."/>
            <person name="Sun Y."/>
            <person name="Zhan W."/>
            <person name="Jiang J."/>
            <person name="Wang Q."/>
            <person name="Zhang B."/>
            <person name="Ji P."/>
            <person name="Sakyi L.B."/>
            <person name="Cui X."/>
            <person name="Yuan T."/>
            <person name="Jiang B."/>
            <person name="Yang W."/>
            <person name="Lam T.T.-Y."/>
            <person name="Chang Q."/>
            <person name="Ding S."/>
            <person name="Wang X."/>
            <person name="Zhu J."/>
            <person name="Ruan X."/>
            <person name="Zhao L."/>
            <person name="Wei J."/>
            <person name="Que T."/>
            <person name="Du C."/>
            <person name="Cheng J."/>
            <person name="Dai P."/>
            <person name="Han X."/>
            <person name="Huang E."/>
            <person name="Gao Y."/>
            <person name="Liu J."/>
            <person name="Shao H."/>
            <person name="Ye R."/>
            <person name="Li L."/>
            <person name="Wei W."/>
            <person name="Wang X."/>
            <person name="Wang C."/>
            <person name="Huo Q."/>
            <person name="Li W."/>
            <person name="Guo W."/>
            <person name="Chen H."/>
            <person name="Chen S."/>
            <person name="Zhou L."/>
            <person name="Zhou L."/>
            <person name="Ni X."/>
            <person name="Tian J."/>
            <person name="Zhou Y."/>
            <person name="Sheng Y."/>
            <person name="Liu T."/>
            <person name="Pan Y."/>
            <person name="Xia L."/>
            <person name="Li J."/>
            <person name="Zhao F."/>
            <person name="Cao W."/>
        </authorList>
    </citation>
    <scope>NUCLEOTIDE SEQUENCE</scope>
    <source>
        <strain evidence="1">Rmic-2018</strain>
        <tissue evidence="1">Larvae</tissue>
    </source>
</reference>
<dbReference type="Proteomes" id="UP000821866">
    <property type="component" value="Chromosome 3"/>
</dbReference>
<protein>
    <submittedName>
        <fullName evidence="1">Uncharacterized protein</fullName>
    </submittedName>
</protein>
<accession>A0A9J6EAR6</accession>
<organism evidence="1 2">
    <name type="scientific">Rhipicephalus microplus</name>
    <name type="common">Cattle tick</name>
    <name type="synonym">Boophilus microplus</name>
    <dbReference type="NCBI Taxonomy" id="6941"/>
    <lineage>
        <taxon>Eukaryota</taxon>
        <taxon>Metazoa</taxon>
        <taxon>Ecdysozoa</taxon>
        <taxon>Arthropoda</taxon>
        <taxon>Chelicerata</taxon>
        <taxon>Arachnida</taxon>
        <taxon>Acari</taxon>
        <taxon>Parasitiformes</taxon>
        <taxon>Ixodida</taxon>
        <taxon>Ixodoidea</taxon>
        <taxon>Ixodidae</taxon>
        <taxon>Rhipicephalinae</taxon>
        <taxon>Rhipicephalus</taxon>
        <taxon>Boophilus</taxon>
    </lineage>
</organism>
<dbReference type="EMBL" id="JABSTU010000005">
    <property type="protein sequence ID" value="KAH8031200.1"/>
    <property type="molecule type" value="Genomic_DNA"/>
</dbReference>
<evidence type="ECO:0000313" key="2">
    <source>
        <dbReference type="Proteomes" id="UP000821866"/>
    </source>
</evidence>
<comment type="caution">
    <text evidence="1">The sequence shown here is derived from an EMBL/GenBank/DDBJ whole genome shotgun (WGS) entry which is preliminary data.</text>
</comment>
<gene>
    <name evidence="1" type="ORF">HPB51_014036</name>
</gene>
<sequence length="221" mass="23953">MDCATSTLPSSQPASGAVYAPFTVLLASVPIPTVQVRVDEIGHITLYKPELPILLYIDARPQSTLRAWSEAPLRSLDGSASPVDGLDLQLRTEAASKFFATVPLLKKLHADMFWEVLSLKYSESRKQFVVEGGVPRIVAEAGSTRPRRYLSTSSLFGLRYGLHGVRPALPLDNWFMRASAVFLEPGLTPPVQEGQRGSRAALPVPKSTTALRHSASVVDSG</sequence>
<reference evidence="1" key="1">
    <citation type="journal article" date="2020" name="Cell">
        <title>Large-Scale Comparative Analyses of Tick Genomes Elucidate Their Genetic Diversity and Vector Capacities.</title>
        <authorList>
            <consortium name="Tick Genome and Microbiome Consortium (TIGMIC)"/>
            <person name="Jia N."/>
            <person name="Wang J."/>
            <person name="Shi W."/>
            <person name="Du L."/>
            <person name="Sun Y."/>
            <person name="Zhan W."/>
            <person name="Jiang J.F."/>
            <person name="Wang Q."/>
            <person name="Zhang B."/>
            <person name="Ji P."/>
            <person name="Bell-Sakyi L."/>
            <person name="Cui X.M."/>
            <person name="Yuan T.T."/>
            <person name="Jiang B.G."/>
            <person name="Yang W.F."/>
            <person name="Lam T.T."/>
            <person name="Chang Q.C."/>
            <person name="Ding S.J."/>
            <person name="Wang X.J."/>
            <person name="Zhu J.G."/>
            <person name="Ruan X.D."/>
            <person name="Zhao L."/>
            <person name="Wei J.T."/>
            <person name="Ye R.Z."/>
            <person name="Que T.C."/>
            <person name="Du C.H."/>
            <person name="Zhou Y.H."/>
            <person name="Cheng J.X."/>
            <person name="Dai P.F."/>
            <person name="Guo W.B."/>
            <person name="Han X.H."/>
            <person name="Huang E.J."/>
            <person name="Li L.F."/>
            <person name="Wei W."/>
            <person name="Gao Y.C."/>
            <person name="Liu J.Z."/>
            <person name="Shao H.Z."/>
            <person name="Wang X."/>
            <person name="Wang C.C."/>
            <person name="Yang T.C."/>
            <person name="Huo Q.B."/>
            <person name="Li W."/>
            <person name="Chen H.Y."/>
            <person name="Chen S.E."/>
            <person name="Zhou L.G."/>
            <person name="Ni X.B."/>
            <person name="Tian J.H."/>
            <person name="Sheng Y."/>
            <person name="Liu T."/>
            <person name="Pan Y.S."/>
            <person name="Xia L.Y."/>
            <person name="Li J."/>
            <person name="Zhao F."/>
            <person name="Cao W.C."/>
        </authorList>
    </citation>
    <scope>NUCLEOTIDE SEQUENCE</scope>
    <source>
        <strain evidence="1">Rmic-2018</strain>
    </source>
</reference>
<keyword evidence="2" id="KW-1185">Reference proteome</keyword>